<evidence type="ECO:0000313" key="3">
    <source>
        <dbReference type="Proteomes" id="UP000031829"/>
    </source>
</evidence>
<keyword evidence="1" id="KW-0238">DNA-binding</keyword>
<dbReference type="CDD" id="cd00093">
    <property type="entry name" value="HTH_XRE"/>
    <property type="match status" value="1"/>
</dbReference>
<dbReference type="RefSeq" id="WP_013056901.1">
    <property type="nucleotide sequence ID" value="NZ_BCVB01000005.1"/>
</dbReference>
<evidence type="ECO:0000313" key="2">
    <source>
        <dbReference type="EMBL" id="AJI23162.1"/>
    </source>
</evidence>
<accession>A0A0B6APW5</accession>
<dbReference type="Gene3D" id="1.10.260.40">
    <property type="entry name" value="lambda repressor-like DNA-binding domains"/>
    <property type="match status" value="1"/>
</dbReference>
<dbReference type="InterPro" id="IPR010981">
    <property type="entry name" value="SinR/SinI_dimer_dom"/>
</dbReference>
<dbReference type="InterPro" id="IPR001387">
    <property type="entry name" value="Cro/C1-type_HTH"/>
</dbReference>
<reference evidence="2 3" key="1">
    <citation type="journal article" date="2015" name="Genome Announc.">
        <title>Complete genome sequences for 35 biothreat assay-relevant bacillus species.</title>
        <authorList>
            <person name="Johnson S.L."/>
            <person name="Daligault H.E."/>
            <person name="Davenport K.W."/>
            <person name="Jaissle J."/>
            <person name="Frey K.G."/>
            <person name="Ladner J.T."/>
            <person name="Broomall S.M."/>
            <person name="Bishop-Lilly K.A."/>
            <person name="Bruce D.C."/>
            <person name="Gibbons H.S."/>
            <person name="Coyne S.R."/>
            <person name="Lo C.C."/>
            <person name="Meincke L."/>
            <person name="Munk A.C."/>
            <person name="Koroleva G.I."/>
            <person name="Rosenzweig C.N."/>
            <person name="Palacios G.F."/>
            <person name="Redden C.L."/>
            <person name="Minogue T.D."/>
            <person name="Chain P.S."/>
        </authorList>
    </citation>
    <scope>NUCLEOTIDE SEQUENCE [LARGE SCALE GENOMIC DNA]</scope>
    <source>
        <strain evidence="3">ATCC 14581 / DSM 32 / JCM 2506 / NBRC 15308 / NCIMB 9376 / NCTC 10342 / NRRL B-14308 / VKM B-512</strain>
    </source>
</reference>
<dbReference type="Proteomes" id="UP000031829">
    <property type="component" value="Chromosome"/>
</dbReference>
<dbReference type="PANTHER" id="PTHR46797:SF13">
    <property type="entry name" value="HTH-TYPE TRANSCRIPTIONAL REGULATOR SINR"/>
    <property type="match status" value="1"/>
</dbReference>
<dbReference type="GO" id="GO:0003677">
    <property type="term" value="F:DNA binding"/>
    <property type="evidence" value="ECO:0007669"/>
    <property type="project" value="UniProtKB-KW"/>
</dbReference>
<organism evidence="2 3">
    <name type="scientific">Priestia megaterium (strain ATCC 14581 / DSM 32 / CCUG 1817 / JCM 2506 / NBRC 15308 / NCIMB 9376 / NCTC 10342 / NRRL B-14308 / VKM B-512 / Ford 19)</name>
    <name type="common">Bacillus megaterium</name>
    <dbReference type="NCBI Taxonomy" id="1348623"/>
    <lineage>
        <taxon>Bacteria</taxon>
        <taxon>Bacillati</taxon>
        <taxon>Bacillota</taxon>
        <taxon>Bacilli</taxon>
        <taxon>Bacillales</taxon>
        <taxon>Bacillaceae</taxon>
        <taxon>Priestia</taxon>
    </lineage>
</organism>
<name>A0A0B6APW5_PRIM2</name>
<dbReference type="KEGG" id="bmeg:BG04_4510"/>
<protein>
    <submittedName>
        <fullName evidence="2">HTH-type transcriptional regulator sinR</fullName>
    </submittedName>
</protein>
<dbReference type="SUPFAM" id="SSF47413">
    <property type="entry name" value="lambda repressor-like DNA-binding domains"/>
    <property type="match status" value="1"/>
</dbReference>
<gene>
    <name evidence="2" type="primary">sinR</name>
    <name evidence="2" type="ORF">BG04_4510</name>
</gene>
<dbReference type="PROSITE" id="PS51500">
    <property type="entry name" value="SIN"/>
    <property type="match status" value="1"/>
</dbReference>
<dbReference type="GO" id="GO:0003700">
    <property type="term" value="F:DNA-binding transcription factor activity"/>
    <property type="evidence" value="ECO:0007669"/>
    <property type="project" value="TreeGrafter"/>
</dbReference>
<dbReference type="InterPro" id="IPR036281">
    <property type="entry name" value="SinR/SinI_dimer_dom_sf"/>
</dbReference>
<dbReference type="Pfam" id="PF01381">
    <property type="entry name" value="HTH_3"/>
    <property type="match status" value="1"/>
</dbReference>
<dbReference type="InterPro" id="IPR010982">
    <property type="entry name" value="Lambda_DNA-bd_dom_sf"/>
</dbReference>
<evidence type="ECO:0000256" key="1">
    <source>
        <dbReference type="ARBA" id="ARBA00023125"/>
    </source>
</evidence>
<proteinExistence type="predicted"/>
<sequence>MTIGQRIRDLRTKQGISLTELANRAGVAKSYISSVERGIQLNPSIQFLNKISTSLNVSIDRLIHEPMDKSESLDIDDEWLELAKEAAESGISKEQFKQFLEFQKWQRAKQD</sequence>
<dbReference type="SMART" id="SM00530">
    <property type="entry name" value="HTH_XRE"/>
    <property type="match status" value="1"/>
</dbReference>
<dbReference type="InterPro" id="IPR050807">
    <property type="entry name" value="TransReg_Diox_bact_type"/>
</dbReference>
<dbReference type="PROSITE" id="PS50943">
    <property type="entry name" value="HTH_CROC1"/>
    <property type="match status" value="1"/>
</dbReference>
<dbReference type="EMBL" id="CP009920">
    <property type="protein sequence ID" value="AJI23162.1"/>
    <property type="molecule type" value="Genomic_DNA"/>
</dbReference>
<dbReference type="PANTHER" id="PTHR46797">
    <property type="entry name" value="HTH-TYPE TRANSCRIPTIONAL REGULATOR"/>
    <property type="match status" value="1"/>
</dbReference>
<dbReference type="GeneID" id="93642513"/>
<dbReference type="GO" id="GO:0005829">
    <property type="term" value="C:cytosol"/>
    <property type="evidence" value="ECO:0007669"/>
    <property type="project" value="TreeGrafter"/>
</dbReference>
<dbReference type="GO" id="GO:0046983">
    <property type="term" value="F:protein dimerization activity"/>
    <property type="evidence" value="ECO:0007669"/>
    <property type="project" value="InterPro"/>
</dbReference>
<dbReference type="SUPFAM" id="SSF47406">
    <property type="entry name" value="SinR repressor dimerisation domain-like"/>
    <property type="match status" value="1"/>
</dbReference>
<dbReference type="AlphaFoldDB" id="A0A0B6APW5"/>
<dbReference type="HOGENOM" id="CLU_066192_17_5_9"/>
<dbReference type="Pfam" id="PF08671">
    <property type="entry name" value="SinI"/>
    <property type="match status" value="1"/>
</dbReference>